<comment type="similarity">
    <text evidence="1 2">Belongs to the RNase T2 family.</text>
</comment>
<dbReference type="RefSeq" id="WP_092758694.1">
    <property type="nucleotide sequence ID" value="NZ_FNZQ01000001.1"/>
</dbReference>
<dbReference type="InterPro" id="IPR018188">
    <property type="entry name" value="RNase_T2_His_AS_1"/>
</dbReference>
<evidence type="ECO:0000313" key="5">
    <source>
        <dbReference type="Proteomes" id="UP000199283"/>
    </source>
</evidence>
<dbReference type="PANTHER" id="PTHR11240:SF22">
    <property type="entry name" value="RIBONUCLEASE T2"/>
    <property type="match status" value="1"/>
</dbReference>
<evidence type="ECO:0000256" key="2">
    <source>
        <dbReference type="RuleBase" id="RU004328"/>
    </source>
</evidence>
<feature type="signal peptide" evidence="3">
    <location>
        <begin position="1"/>
        <end position="21"/>
    </location>
</feature>
<dbReference type="Pfam" id="PF00445">
    <property type="entry name" value="Ribonuclease_T2"/>
    <property type="match status" value="1"/>
</dbReference>
<dbReference type="InterPro" id="IPR036430">
    <property type="entry name" value="RNase_T2-like_sf"/>
</dbReference>
<dbReference type="Gene3D" id="3.90.730.10">
    <property type="entry name" value="Ribonuclease T2-like"/>
    <property type="match status" value="1"/>
</dbReference>
<dbReference type="PROSITE" id="PS00530">
    <property type="entry name" value="RNASE_T2_1"/>
    <property type="match status" value="1"/>
</dbReference>
<dbReference type="GO" id="GO:0033897">
    <property type="term" value="F:ribonuclease T2 activity"/>
    <property type="evidence" value="ECO:0007669"/>
    <property type="project" value="InterPro"/>
</dbReference>
<organism evidence="4 5">
    <name type="scientific">Jannaschia helgolandensis</name>
    <dbReference type="NCBI Taxonomy" id="188906"/>
    <lineage>
        <taxon>Bacteria</taxon>
        <taxon>Pseudomonadati</taxon>
        <taxon>Pseudomonadota</taxon>
        <taxon>Alphaproteobacteria</taxon>
        <taxon>Rhodobacterales</taxon>
        <taxon>Roseobacteraceae</taxon>
        <taxon>Jannaschia</taxon>
    </lineage>
</organism>
<dbReference type="SUPFAM" id="SSF55895">
    <property type="entry name" value="Ribonuclease Rh-like"/>
    <property type="match status" value="1"/>
</dbReference>
<reference evidence="4 5" key="1">
    <citation type="submission" date="2016-10" db="EMBL/GenBank/DDBJ databases">
        <authorList>
            <person name="de Groot N.N."/>
        </authorList>
    </citation>
    <scope>NUCLEOTIDE SEQUENCE [LARGE SCALE GENOMIC DNA]</scope>
    <source>
        <strain evidence="4 5">DSM 14858</strain>
    </source>
</reference>
<evidence type="ECO:0000256" key="1">
    <source>
        <dbReference type="ARBA" id="ARBA00007469"/>
    </source>
</evidence>
<dbReference type="AlphaFoldDB" id="A0A1H7FC07"/>
<proteinExistence type="inferred from homology"/>
<dbReference type="InterPro" id="IPR039378">
    <property type="entry name" value="RNase_T2_prok"/>
</dbReference>
<feature type="chain" id="PRO_5011657032" evidence="3">
    <location>
        <begin position="22"/>
        <end position="214"/>
    </location>
</feature>
<dbReference type="OrthoDB" id="4720638at2"/>
<keyword evidence="5" id="KW-1185">Reference proteome</keyword>
<dbReference type="GO" id="GO:0003723">
    <property type="term" value="F:RNA binding"/>
    <property type="evidence" value="ECO:0007669"/>
    <property type="project" value="InterPro"/>
</dbReference>
<protein>
    <submittedName>
        <fullName evidence="4">Ribonuclease T2</fullName>
    </submittedName>
</protein>
<sequence length="214" mass="23340">MKRLLAVLLILTAPMAVPAWAEGDAQGDFDYYVLALSWTPTWCALDGDARRSPQCDPGRGFGFTLHGLWPQYESGWPSFCRTAARPATRGETEAMEDIMGSSGLAFYQWRKHGTCSGLTAPAYLAAARDAYSVVNKPAAIRDLGREVTLPARVIEEAFLEANPDLSADGVTITCRAGRIQEVRVCLTKDLDPRRCGADVIRDCTLGNALLSPMR</sequence>
<accession>A0A1H7FC07</accession>
<dbReference type="PROSITE" id="PS00531">
    <property type="entry name" value="RNASE_T2_2"/>
    <property type="match status" value="1"/>
</dbReference>
<dbReference type="STRING" id="188906.SAMN04488526_0065"/>
<dbReference type="InterPro" id="IPR001568">
    <property type="entry name" value="RNase_T2-like"/>
</dbReference>
<dbReference type="EMBL" id="FNZQ01000001">
    <property type="protein sequence ID" value="SEK23498.1"/>
    <property type="molecule type" value="Genomic_DNA"/>
</dbReference>
<dbReference type="InterPro" id="IPR033130">
    <property type="entry name" value="RNase_T2_His_AS_2"/>
</dbReference>
<name>A0A1H7FC07_9RHOB</name>
<gene>
    <name evidence="4" type="ORF">SAMN04488526_0065</name>
</gene>
<dbReference type="CDD" id="cd01062">
    <property type="entry name" value="RNase_T2_prok"/>
    <property type="match status" value="1"/>
</dbReference>
<dbReference type="GO" id="GO:0006401">
    <property type="term" value="P:RNA catabolic process"/>
    <property type="evidence" value="ECO:0007669"/>
    <property type="project" value="UniProtKB-ARBA"/>
</dbReference>
<keyword evidence="3" id="KW-0732">Signal</keyword>
<dbReference type="PANTHER" id="PTHR11240">
    <property type="entry name" value="RIBONUCLEASE T2"/>
    <property type="match status" value="1"/>
</dbReference>
<dbReference type="Proteomes" id="UP000199283">
    <property type="component" value="Unassembled WGS sequence"/>
</dbReference>
<evidence type="ECO:0000313" key="4">
    <source>
        <dbReference type="EMBL" id="SEK23498.1"/>
    </source>
</evidence>
<evidence type="ECO:0000256" key="3">
    <source>
        <dbReference type="SAM" id="SignalP"/>
    </source>
</evidence>